<proteinExistence type="inferred from homology"/>
<dbReference type="GO" id="GO:0044550">
    <property type="term" value="P:secondary metabolite biosynthetic process"/>
    <property type="evidence" value="ECO:0007669"/>
    <property type="project" value="TreeGrafter"/>
</dbReference>
<dbReference type="Gene3D" id="3.50.50.60">
    <property type="entry name" value="FAD/NAD(P)-binding domain"/>
    <property type="match status" value="2"/>
</dbReference>
<organism evidence="5 6">
    <name type="scientific">Colletotrichum spinosum</name>
    <dbReference type="NCBI Taxonomy" id="1347390"/>
    <lineage>
        <taxon>Eukaryota</taxon>
        <taxon>Fungi</taxon>
        <taxon>Dikarya</taxon>
        <taxon>Ascomycota</taxon>
        <taxon>Pezizomycotina</taxon>
        <taxon>Sordariomycetes</taxon>
        <taxon>Hypocreomycetidae</taxon>
        <taxon>Glomerellales</taxon>
        <taxon>Glomerellaceae</taxon>
        <taxon>Colletotrichum</taxon>
        <taxon>Colletotrichum orbiculare species complex</taxon>
    </lineage>
</organism>
<feature type="signal peptide" evidence="3">
    <location>
        <begin position="1"/>
        <end position="20"/>
    </location>
</feature>
<dbReference type="GO" id="GO:0016614">
    <property type="term" value="F:oxidoreductase activity, acting on CH-OH group of donors"/>
    <property type="evidence" value="ECO:0007669"/>
    <property type="project" value="InterPro"/>
</dbReference>
<comment type="cofactor">
    <cofactor evidence="2">
        <name>FAD</name>
        <dbReference type="ChEBI" id="CHEBI:57692"/>
    </cofactor>
</comment>
<keyword evidence="2" id="KW-0274">FAD</keyword>
<dbReference type="Proteomes" id="UP000295083">
    <property type="component" value="Unassembled WGS sequence"/>
</dbReference>
<evidence type="ECO:0000259" key="4">
    <source>
        <dbReference type="PROSITE" id="PS00624"/>
    </source>
</evidence>
<keyword evidence="6" id="KW-1185">Reference proteome</keyword>
<dbReference type="InterPro" id="IPR012132">
    <property type="entry name" value="GMC_OxRdtase"/>
</dbReference>
<dbReference type="PANTHER" id="PTHR11552">
    <property type="entry name" value="GLUCOSE-METHANOL-CHOLINE GMC OXIDOREDUCTASE"/>
    <property type="match status" value="1"/>
</dbReference>
<feature type="binding site" evidence="2">
    <location>
        <begin position="125"/>
        <end position="128"/>
    </location>
    <ligand>
        <name>FAD</name>
        <dbReference type="ChEBI" id="CHEBI:57692"/>
    </ligand>
</feature>
<dbReference type="SUPFAM" id="SSF51905">
    <property type="entry name" value="FAD/NAD(P)-binding domain"/>
    <property type="match status" value="1"/>
</dbReference>
<dbReference type="Pfam" id="PF05199">
    <property type="entry name" value="GMC_oxred_C"/>
    <property type="match status" value="1"/>
</dbReference>
<evidence type="ECO:0000313" key="6">
    <source>
        <dbReference type="Proteomes" id="UP000295083"/>
    </source>
</evidence>
<evidence type="ECO:0000313" key="5">
    <source>
        <dbReference type="EMBL" id="TDZ40604.1"/>
    </source>
</evidence>
<evidence type="ECO:0000256" key="2">
    <source>
        <dbReference type="PIRSR" id="PIRSR000137-2"/>
    </source>
</evidence>
<dbReference type="PIRSF" id="PIRSF000137">
    <property type="entry name" value="Alcohol_oxidase"/>
    <property type="match status" value="1"/>
</dbReference>
<dbReference type="PANTHER" id="PTHR11552:SF115">
    <property type="entry name" value="DEHYDROGENASE XPTC-RELATED"/>
    <property type="match status" value="1"/>
</dbReference>
<evidence type="ECO:0000256" key="1">
    <source>
        <dbReference type="ARBA" id="ARBA00010790"/>
    </source>
</evidence>
<dbReference type="Gene3D" id="3.30.560.10">
    <property type="entry name" value="Glucose Oxidase, domain 3"/>
    <property type="match status" value="2"/>
</dbReference>
<protein>
    <submittedName>
        <fullName evidence="5">Dehydrogenase xptC</fullName>
    </submittedName>
</protein>
<feature type="domain" description="Glucose-methanol-choline oxidoreductase N-terminal" evidence="4">
    <location>
        <begin position="223"/>
        <end position="237"/>
    </location>
</feature>
<dbReference type="InterPro" id="IPR007867">
    <property type="entry name" value="GMC_OxRtase_C"/>
</dbReference>
<keyword evidence="3" id="KW-0732">Signal</keyword>
<comment type="similarity">
    <text evidence="1">Belongs to the GMC oxidoreductase family.</text>
</comment>
<dbReference type="InterPro" id="IPR036188">
    <property type="entry name" value="FAD/NAD-bd_sf"/>
</dbReference>
<sequence length="541" mass="58299">MVFSSRNLAVILACASSAVALRVPRFATVASRETVAETGYDFVIAGGGVSGLTVADRLTEDPSVNVLVIETGPFDEDKDSVLVPGAFFPVPYLWLGLNSSPQAALNNRSFAVLAGRVVGGGSVVNGMVYVRSGKTDYAAWEKLGAKGWGWDGLFPYFKKSENFTMSPQEFADVANISVIESAHGSDGPVRASYPNYFFPSAGTPPPHAPESATAKKEVLLAAGALHTPQLLQLSGVGGKRFLRSFGIDVVADLPGVGENFQDQGELQLPFSVPNNLFPNSGALDTNATYDAEQRALYDDKKEGAYTIVRTLSTNLVLPPLSNSTSDWKYILATARKNKPLAHLDPRAPSSVQEGYKFQREELLTQLAGQDVGIGMIHWGTAESVTLYFLKPLSRGSVRISSTDPLAQPVIDFRTLSDPVDLDVAYALFQKSKEIMSRPSMRALGATLEEPYAQVDETGFKRLLRENMSPSNAHSCCTAAMMPKEKGGVVDTEMKVYGVKGLRVVDVSYWPMVLTAAPTATTYASGEKIADIIKKEYGLKSL</sequence>
<dbReference type="GO" id="GO:0050660">
    <property type="term" value="F:flavin adenine dinucleotide binding"/>
    <property type="evidence" value="ECO:0007669"/>
    <property type="project" value="InterPro"/>
</dbReference>
<feature type="chain" id="PRO_5020910874" evidence="3">
    <location>
        <begin position="21"/>
        <end position="541"/>
    </location>
</feature>
<dbReference type="EMBL" id="QAPG01000004">
    <property type="protein sequence ID" value="TDZ40604.1"/>
    <property type="molecule type" value="Genomic_DNA"/>
</dbReference>
<dbReference type="SUPFAM" id="SSF54373">
    <property type="entry name" value="FAD-linked reductases, C-terminal domain"/>
    <property type="match status" value="1"/>
</dbReference>
<feature type="binding site" evidence="2">
    <location>
        <position position="117"/>
    </location>
    <ligand>
        <name>FAD</name>
        <dbReference type="ChEBI" id="CHEBI:57692"/>
    </ligand>
</feature>
<evidence type="ECO:0000256" key="3">
    <source>
        <dbReference type="SAM" id="SignalP"/>
    </source>
</evidence>
<name>A0A4R8QUR5_9PEZI</name>
<comment type="caution">
    <text evidence="5">The sequence shown here is derived from an EMBL/GenBank/DDBJ whole genome shotgun (WGS) entry which is preliminary data.</text>
</comment>
<accession>A0A4R8QUR5</accession>
<gene>
    <name evidence="5" type="primary">xptC-1</name>
    <name evidence="5" type="ORF">C8035_v005492</name>
</gene>
<keyword evidence="2" id="KW-0285">Flavoprotein</keyword>
<dbReference type="InterPro" id="IPR000172">
    <property type="entry name" value="GMC_OxRdtase_N"/>
</dbReference>
<dbReference type="PROSITE" id="PS00624">
    <property type="entry name" value="GMC_OXRED_2"/>
    <property type="match status" value="1"/>
</dbReference>
<reference evidence="5 6" key="1">
    <citation type="submission" date="2018-11" db="EMBL/GenBank/DDBJ databases">
        <title>Genome sequence and assembly of Colletotrichum spinosum.</title>
        <authorList>
            <person name="Gan P."/>
            <person name="Shirasu K."/>
        </authorList>
    </citation>
    <scope>NUCLEOTIDE SEQUENCE [LARGE SCALE GENOMIC DNA]</scope>
    <source>
        <strain evidence="5 6">CBS 515.97</strain>
    </source>
</reference>
<dbReference type="Pfam" id="PF00732">
    <property type="entry name" value="GMC_oxred_N"/>
    <property type="match status" value="2"/>
</dbReference>
<dbReference type="AlphaFoldDB" id="A0A4R8QUR5"/>